<accession>W4LD33</accession>
<dbReference type="Pfam" id="PF20533">
    <property type="entry name" value="DUF6748"/>
    <property type="match status" value="1"/>
</dbReference>
<sequence length="291" mass="31613">MHLRLSILILFVLLSSLTLSGAQSWEAPSLDADAYYLFQPDALACLSQPCSGGFVQRVNHAMTPCVGGPPKQACPVASVDYSELSLSDTEYDQLLQAVEAGKVLFKGRIKPQITLDLNPMRDFVVSEAWIAASDEPATGTYYRVAADSSPCLFPPCPAYHEAQLNRTQEGYIDDVNFILADAPEYLLDQAMEALTQPDGLLVAGFHAIVHGLDGKQLVLMVSQFYLRLLSDACEPTGCSGQICAATNVLTNCEWKPAYACYQSAVCERQVDGQCGWTETPELLACLDQASQ</sequence>
<name>W4LD33_ENTF1</name>
<evidence type="ECO:0000259" key="2">
    <source>
        <dbReference type="Pfam" id="PF20533"/>
    </source>
</evidence>
<evidence type="ECO:0000313" key="4">
    <source>
        <dbReference type="Proteomes" id="UP000019141"/>
    </source>
</evidence>
<gene>
    <name evidence="3" type="ORF">ETSY1_28715</name>
</gene>
<feature type="chain" id="PRO_5004845802" description="DUF6748 domain-containing protein" evidence="1">
    <location>
        <begin position="22"/>
        <end position="291"/>
    </location>
</feature>
<dbReference type="InterPro" id="IPR046636">
    <property type="entry name" value="DUF6748"/>
</dbReference>
<proteinExistence type="predicted"/>
<evidence type="ECO:0000256" key="1">
    <source>
        <dbReference type="SAM" id="SignalP"/>
    </source>
</evidence>
<keyword evidence="1" id="KW-0732">Signal</keyword>
<feature type="domain" description="DUF6748" evidence="2">
    <location>
        <begin position="35"/>
        <end position="229"/>
    </location>
</feature>
<dbReference type="AlphaFoldDB" id="W4LD33"/>
<dbReference type="HOGENOM" id="CLU_955415_0_0_7"/>
<protein>
    <recommendedName>
        <fullName evidence="2">DUF6748 domain-containing protein</fullName>
    </recommendedName>
</protein>
<organism evidence="3 4">
    <name type="scientific">Entotheonella factor</name>
    <dbReference type="NCBI Taxonomy" id="1429438"/>
    <lineage>
        <taxon>Bacteria</taxon>
        <taxon>Pseudomonadati</taxon>
        <taxon>Nitrospinota/Tectimicrobiota group</taxon>
        <taxon>Candidatus Tectimicrobiota</taxon>
        <taxon>Candidatus Entotheonellia</taxon>
        <taxon>Candidatus Entotheonellales</taxon>
        <taxon>Candidatus Entotheonellaceae</taxon>
        <taxon>Candidatus Entotheonella</taxon>
    </lineage>
</organism>
<feature type="signal peptide" evidence="1">
    <location>
        <begin position="1"/>
        <end position="21"/>
    </location>
</feature>
<dbReference type="Proteomes" id="UP000019141">
    <property type="component" value="Unassembled WGS sequence"/>
</dbReference>
<evidence type="ECO:0000313" key="3">
    <source>
        <dbReference type="EMBL" id="ETW95897.1"/>
    </source>
</evidence>
<reference evidence="3 4" key="1">
    <citation type="journal article" date="2014" name="Nature">
        <title>An environmental bacterial taxon with a large and distinct metabolic repertoire.</title>
        <authorList>
            <person name="Wilson M.C."/>
            <person name="Mori T."/>
            <person name="Ruckert C."/>
            <person name="Uria A.R."/>
            <person name="Helf M.J."/>
            <person name="Takada K."/>
            <person name="Gernert C."/>
            <person name="Steffens U.A."/>
            <person name="Heycke N."/>
            <person name="Schmitt S."/>
            <person name="Rinke C."/>
            <person name="Helfrich E.J."/>
            <person name="Brachmann A.O."/>
            <person name="Gurgui C."/>
            <person name="Wakimoto T."/>
            <person name="Kracht M."/>
            <person name="Crusemann M."/>
            <person name="Hentschel U."/>
            <person name="Abe I."/>
            <person name="Matsunaga S."/>
            <person name="Kalinowski J."/>
            <person name="Takeyama H."/>
            <person name="Piel J."/>
        </authorList>
    </citation>
    <scope>NUCLEOTIDE SEQUENCE [LARGE SCALE GENOMIC DNA]</scope>
    <source>
        <strain evidence="4">TSY1</strain>
    </source>
</reference>
<dbReference type="EMBL" id="AZHW01000859">
    <property type="protein sequence ID" value="ETW95897.1"/>
    <property type="molecule type" value="Genomic_DNA"/>
</dbReference>
<keyword evidence="4" id="KW-1185">Reference proteome</keyword>
<comment type="caution">
    <text evidence="3">The sequence shown here is derived from an EMBL/GenBank/DDBJ whole genome shotgun (WGS) entry which is preliminary data.</text>
</comment>